<protein>
    <submittedName>
        <fullName evidence="1">Predicted protein</fullName>
    </submittedName>
</protein>
<dbReference type="InterPro" id="IPR029062">
    <property type="entry name" value="Class_I_gatase-like"/>
</dbReference>
<dbReference type="InterPro" id="IPR011697">
    <property type="entry name" value="Peptidase_C26"/>
</dbReference>
<gene>
    <name evidence="1" type="ORF">NAEGRDRAFT_75219</name>
</gene>
<sequence>MIGICYRDDGHGKGMFYDHYTIQHATKRATCSLKPSSHDAKLIYELLQNFSNPNQNINNNNNNMNNNNNRNVKYVATMIKPMNGKVVNYSEGIRKIMMDYLEKNENLTLKYHSENKRRHGLPMIRDFSLRLKEIDHEIGLLVVVGHLKIMENDPSMIFRFEFERNVIRKAMLIGQPVLCICSGSWRLWEFLGGSVSNINSDVQHASGMINLDSNGTIKHQQVGHGIILQHEANDIDLDIRIPECTILKSSMYGKSANEKIVDESHAISVNSIHWMAPQLPKNSPLENIVDISALSIPDYSIEAFETKFGVPIIGIQWHPEAYILNNEQEHQQNILKYMAKAGDAFLVKRRVLEQLLQTIQRK</sequence>
<dbReference type="AlphaFoldDB" id="D2W1H4"/>
<organism evidence="2">
    <name type="scientific">Naegleria gruberi</name>
    <name type="common">Amoeba</name>
    <dbReference type="NCBI Taxonomy" id="5762"/>
    <lineage>
        <taxon>Eukaryota</taxon>
        <taxon>Discoba</taxon>
        <taxon>Heterolobosea</taxon>
        <taxon>Tetramitia</taxon>
        <taxon>Eutetramitia</taxon>
        <taxon>Vahlkampfiidae</taxon>
        <taxon>Naegleria</taxon>
    </lineage>
</organism>
<evidence type="ECO:0000313" key="1">
    <source>
        <dbReference type="EMBL" id="EFC37090.1"/>
    </source>
</evidence>
<dbReference type="InParanoid" id="D2W1H4"/>
<dbReference type="OrthoDB" id="2317183at2759"/>
<dbReference type="GO" id="GO:0016787">
    <property type="term" value="F:hydrolase activity"/>
    <property type="evidence" value="ECO:0007669"/>
    <property type="project" value="InterPro"/>
</dbReference>
<dbReference type="Pfam" id="PF07722">
    <property type="entry name" value="Peptidase_C26"/>
    <property type="match status" value="1"/>
</dbReference>
<dbReference type="Proteomes" id="UP000006671">
    <property type="component" value="Unassembled WGS sequence"/>
</dbReference>
<dbReference type="EMBL" id="GG738922">
    <property type="protein sequence ID" value="EFC37090.1"/>
    <property type="molecule type" value="Genomic_DNA"/>
</dbReference>
<dbReference type="Gene3D" id="3.40.50.880">
    <property type="match status" value="1"/>
</dbReference>
<dbReference type="RefSeq" id="XP_002669834.1">
    <property type="nucleotide sequence ID" value="XM_002669788.1"/>
</dbReference>
<name>D2W1H4_NAEGR</name>
<proteinExistence type="predicted"/>
<dbReference type="eggNOG" id="ENOG502SVM6">
    <property type="taxonomic scope" value="Eukaryota"/>
</dbReference>
<dbReference type="GeneID" id="8857159"/>
<evidence type="ECO:0000313" key="2">
    <source>
        <dbReference type="Proteomes" id="UP000006671"/>
    </source>
</evidence>
<keyword evidence="2" id="KW-1185">Reference proteome</keyword>
<dbReference type="VEuPathDB" id="AmoebaDB:NAEGRDRAFT_75219"/>
<dbReference type="KEGG" id="ngr:NAEGRDRAFT_75219"/>
<dbReference type="SUPFAM" id="SSF52317">
    <property type="entry name" value="Class I glutamine amidotransferase-like"/>
    <property type="match status" value="1"/>
</dbReference>
<reference evidence="1 2" key="1">
    <citation type="journal article" date="2010" name="Cell">
        <title>The genome of Naegleria gruberi illuminates early eukaryotic versatility.</title>
        <authorList>
            <person name="Fritz-Laylin L.K."/>
            <person name="Prochnik S.E."/>
            <person name="Ginger M.L."/>
            <person name="Dacks J.B."/>
            <person name="Carpenter M.L."/>
            <person name="Field M.C."/>
            <person name="Kuo A."/>
            <person name="Paredez A."/>
            <person name="Chapman J."/>
            <person name="Pham J."/>
            <person name="Shu S."/>
            <person name="Neupane R."/>
            <person name="Cipriano M."/>
            <person name="Mancuso J."/>
            <person name="Tu H."/>
            <person name="Salamov A."/>
            <person name="Lindquist E."/>
            <person name="Shapiro H."/>
            <person name="Lucas S."/>
            <person name="Grigoriev I.V."/>
            <person name="Cande W.Z."/>
            <person name="Fulton C."/>
            <person name="Rokhsar D.S."/>
            <person name="Dawson S.C."/>
        </authorList>
    </citation>
    <scope>NUCLEOTIDE SEQUENCE [LARGE SCALE GENOMIC DNA]</scope>
    <source>
        <strain evidence="1 2">NEG-M</strain>
    </source>
</reference>
<accession>D2W1H4</accession>